<dbReference type="RefSeq" id="WP_278013400.1">
    <property type="nucleotide sequence ID" value="NZ_CP121208.1"/>
</dbReference>
<name>A0ABY8G1A0_9ACTO</name>
<keyword evidence="4" id="KW-1185">Reference proteome</keyword>
<evidence type="ECO:0000313" key="4">
    <source>
        <dbReference type="Proteomes" id="UP001215216"/>
    </source>
</evidence>
<accession>A0ABY8G1A0</accession>
<dbReference type="PROSITE" id="PS51372">
    <property type="entry name" value="PRD_2"/>
    <property type="match status" value="1"/>
</dbReference>
<dbReference type="InterPro" id="IPR036650">
    <property type="entry name" value="CAT_RNA-bd_dom_sf"/>
</dbReference>
<dbReference type="EMBL" id="CP121208">
    <property type="protein sequence ID" value="WFM84005.1"/>
    <property type="molecule type" value="Genomic_DNA"/>
</dbReference>
<gene>
    <name evidence="3" type="ORF">P7079_03260</name>
</gene>
<dbReference type="Pfam" id="PF03123">
    <property type="entry name" value="CAT_RBD"/>
    <property type="match status" value="1"/>
</dbReference>
<reference evidence="3 4" key="1">
    <citation type="submission" date="2023-03" db="EMBL/GenBank/DDBJ databases">
        <title>Complete genome of Arcanobacterium canis strain DSM 25104 isolated in 2010 from a canine otitis externa in Germany.</title>
        <authorList>
            <person name="Borowiak M."/>
            <person name="Kreitlow A."/>
            <person name="Malorny B."/>
            <person name="Laemmler C."/>
            <person name="Prenger-Berninghoff E."/>
            <person name="Ploetz M."/>
            <person name="Abdulmawjood A."/>
        </authorList>
    </citation>
    <scope>NUCLEOTIDE SEQUENCE [LARGE SCALE GENOMIC DNA]</scope>
    <source>
        <strain evidence="3 4">DSM 25104</strain>
    </source>
</reference>
<dbReference type="PANTHER" id="PTHR30185:SF15">
    <property type="entry name" value="CRYPTIC BETA-GLUCOSIDE BGL OPERON ANTITERMINATOR"/>
    <property type="match status" value="1"/>
</dbReference>
<evidence type="ECO:0000313" key="3">
    <source>
        <dbReference type="EMBL" id="WFM84005.1"/>
    </source>
</evidence>
<evidence type="ECO:0000256" key="1">
    <source>
        <dbReference type="ARBA" id="ARBA00022737"/>
    </source>
</evidence>
<sequence>MSESLARVIRAFNNNVVLARVGDAEVVLAGKGIGFDKHPGDVIPPEAIQRQYVEANAERIQTLKALALRQPHLANSVAQAVDRAAEGIADVHPSVYVMLVDHLAFAIERYKAGMYVPNELLGEIQAGFPLEFAAAERVLADVSSEIGVDLPIDEAGYIALHLYAARTGASVKRSVAIANLLSKLVGAVVAYLEAEVSRPAIASELARLIGRVEAKQFRDNAAADAICAALPKDYAFAQQIIRKIPATSVNDADSGEAAFFAVTLHGWRMDADAQR</sequence>
<dbReference type="InterPro" id="IPR050661">
    <property type="entry name" value="BglG_antiterminators"/>
</dbReference>
<dbReference type="SMART" id="SM01061">
    <property type="entry name" value="CAT_RBD"/>
    <property type="match status" value="1"/>
</dbReference>
<dbReference type="PANTHER" id="PTHR30185">
    <property type="entry name" value="CRYPTIC BETA-GLUCOSIDE BGL OPERON ANTITERMINATOR"/>
    <property type="match status" value="1"/>
</dbReference>
<dbReference type="InterPro" id="IPR004341">
    <property type="entry name" value="CAT_RNA-bd_dom"/>
</dbReference>
<organism evidence="3 4">
    <name type="scientific">Arcanobacterium canis</name>
    <dbReference type="NCBI Taxonomy" id="999183"/>
    <lineage>
        <taxon>Bacteria</taxon>
        <taxon>Bacillati</taxon>
        <taxon>Actinomycetota</taxon>
        <taxon>Actinomycetes</taxon>
        <taxon>Actinomycetales</taxon>
        <taxon>Actinomycetaceae</taxon>
        <taxon>Arcanobacterium</taxon>
    </lineage>
</organism>
<protein>
    <submittedName>
        <fullName evidence="3">PRD domain-containing protein</fullName>
    </submittedName>
</protein>
<proteinExistence type="predicted"/>
<dbReference type="Pfam" id="PF00874">
    <property type="entry name" value="PRD"/>
    <property type="match status" value="1"/>
</dbReference>
<dbReference type="SUPFAM" id="SSF50151">
    <property type="entry name" value="SacY-like RNA-binding domain"/>
    <property type="match status" value="1"/>
</dbReference>
<dbReference type="Gene3D" id="2.30.24.10">
    <property type="entry name" value="CAT RNA-binding domain"/>
    <property type="match status" value="1"/>
</dbReference>
<dbReference type="InterPro" id="IPR011608">
    <property type="entry name" value="PRD"/>
</dbReference>
<dbReference type="Gene3D" id="1.10.1790.10">
    <property type="entry name" value="PRD domain"/>
    <property type="match status" value="1"/>
</dbReference>
<keyword evidence="1" id="KW-0677">Repeat</keyword>
<dbReference type="SUPFAM" id="SSF63520">
    <property type="entry name" value="PTS-regulatory domain, PRD"/>
    <property type="match status" value="1"/>
</dbReference>
<dbReference type="Proteomes" id="UP001215216">
    <property type="component" value="Chromosome"/>
</dbReference>
<feature type="domain" description="PRD" evidence="2">
    <location>
        <begin position="68"/>
        <end position="172"/>
    </location>
</feature>
<dbReference type="InterPro" id="IPR036634">
    <property type="entry name" value="PRD_sf"/>
</dbReference>
<evidence type="ECO:0000259" key="2">
    <source>
        <dbReference type="PROSITE" id="PS51372"/>
    </source>
</evidence>